<gene>
    <name evidence="2" type="ORF">NW768_004830</name>
</gene>
<dbReference type="Proteomes" id="UP001152024">
    <property type="component" value="Unassembled WGS sequence"/>
</dbReference>
<accession>A0ABQ8RHC3</accession>
<evidence type="ECO:0000256" key="1">
    <source>
        <dbReference type="SAM" id="MobiDB-lite"/>
    </source>
</evidence>
<name>A0ABQ8RHC3_FUSEQ</name>
<evidence type="ECO:0000313" key="3">
    <source>
        <dbReference type="Proteomes" id="UP001152024"/>
    </source>
</evidence>
<sequence length="137" mass="13405">MASRDDASVDNTSLPSVTTTIQVPALAPTDTTMTTTATATATGITVTTTISRGSNGVNNDDLEGPGTVSSGSQSGYRVQNNSGGVVAPAPPVAAPAPAAGSISNQSTMDTGGRTTGTSKAKANTSLSGGSYHFTAPD</sequence>
<dbReference type="EMBL" id="JAOQBH010000006">
    <property type="protein sequence ID" value="KAJ4135209.1"/>
    <property type="molecule type" value="Genomic_DNA"/>
</dbReference>
<feature type="region of interest" description="Disordered" evidence="1">
    <location>
        <begin position="50"/>
        <end position="137"/>
    </location>
</feature>
<keyword evidence="3" id="KW-1185">Reference proteome</keyword>
<comment type="caution">
    <text evidence="2">The sequence shown here is derived from an EMBL/GenBank/DDBJ whole genome shotgun (WGS) entry which is preliminary data.</text>
</comment>
<feature type="compositionally biased region" description="Polar residues" evidence="1">
    <location>
        <begin position="115"/>
        <end position="128"/>
    </location>
</feature>
<reference evidence="2" key="1">
    <citation type="submission" date="2022-09" db="EMBL/GenBank/DDBJ databases">
        <title>Fusarium specimens isolated from Avocado Roots.</title>
        <authorList>
            <person name="Stajich J."/>
            <person name="Roper C."/>
            <person name="Heimlech-Rivalta G."/>
        </authorList>
    </citation>
    <scope>NUCLEOTIDE SEQUENCE</scope>
    <source>
        <strain evidence="2">CF00095</strain>
    </source>
</reference>
<evidence type="ECO:0000313" key="2">
    <source>
        <dbReference type="EMBL" id="KAJ4135209.1"/>
    </source>
</evidence>
<protein>
    <submittedName>
        <fullName evidence="2">Uncharacterized protein</fullName>
    </submittedName>
</protein>
<feature type="compositionally biased region" description="Polar residues" evidence="1">
    <location>
        <begin position="67"/>
        <end position="82"/>
    </location>
</feature>
<proteinExistence type="predicted"/>
<organism evidence="2 3">
    <name type="scientific">Fusarium equiseti</name>
    <name type="common">Fusarium scirpi</name>
    <dbReference type="NCBI Taxonomy" id="61235"/>
    <lineage>
        <taxon>Eukaryota</taxon>
        <taxon>Fungi</taxon>
        <taxon>Dikarya</taxon>
        <taxon>Ascomycota</taxon>
        <taxon>Pezizomycotina</taxon>
        <taxon>Sordariomycetes</taxon>
        <taxon>Hypocreomycetidae</taxon>
        <taxon>Hypocreales</taxon>
        <taxon>Nectriaceae</taxon>
        <taxon>Fusarium</taxon>
        <taxon>Fusarium incarnatum-equiseti species complex</taxon>
    </lineage>
</organism>